<evidence type="ECO:0000259" key="1">
    <source>
        <dbReference type="PROSITE" id="PS50011"/>
    </source>
</evidence>
<dbReference type="PROSITE" id="PS50011">
    <property type="entry name" value="PROTEIN_KINASE_DOM"/>
    <property type="match status" value="1"/>
</dbReference>
<dbReference type="EMBL" id="SRLD01000023">
    <property type="protein sequence ID" value="TGE15403.1"/>
    <property type="molecule type" value="Genomic_DNA"/>
</dbReference>
<dbReference type="Gene3D" id="1.10.510.10">
    <property type="entry name" value="Transferase(Phosphotransferase) domain 1"/>
    <property type="match status" value="1"/>
</dbReference>
<dbReference type="PANTHER" id="PTHR43173:SF19">
    <property type="entry name" value="AARF DOMAIN-CONTAINING PROTEIN KINASE 1"/>
    <property type="match status" value="1"/>
</dbReference>
<name>A0A4Z0PIX5_9BACT</name>
<reference evidence="2 3" key="1">
    <citation type="submission" date="2019-04" db="EMBL/GenBank/DDBJ databases">
        <authorList>
            <person name="Feng G."/>
            <person name="Zhang J."/>
            <person name="Zhu H."/>
        </authorList>
    </citation>
    <scope>NUCLEOTIDE SEQUENCE [LARGE SCALE GENOMIC DNA]</scope>
    <source>
        <strain evidence="2 3">JCM 17223</strain>
    </source>
</reference>
<dbReference type="InterPro" id="IPR000719">
    <property type="entry name" value="Prot_kinase_dom"/>
</dbReference>
<dbReference type="InterPro" id="IPR004147">
    <property type="entry name" value="ABC1_dom"/>
</dbReference>
<sequence>MEETPGVEPAAGNLTGSRILVSLPTTKVARAARFAKTGLKVGANYVKHYAKRAAGVTSETDDLHAANAAELYGTLSEMKGSVLKVAQMLAMEKNMLPTAYADQFAQAQYQSPPLSGPLVTKVFREAFGRSPFEVFDEFDINARQAASIGQVHFARKDGKALAVKVQYPGVADSIRSDIRLVKPIALRVMGLDEAQVRPYLEEVETRLLEETNYALELQRGTEIAAQCAHLAHLEFARYYPEYSTNRVLTMDWLTGQHLKEFLATSPTQEIRNQLGQALWDFYAFQMHTLHRVHADPHPGNFLLRADAGGTVGVLDFGCVKEIPADVYELFTALLTAEALADETRLADLLTQADVLRPDDAPTRRAFYINTMQASLELVGRPFRQHTFDFGDPAYMTALYALGDDLMQQPELRQQREPRGSEHFIYLNRTYVGLYALLTELRAVVRTERK</sequence>
<dbReference type="GO" id="GO:0004672">
    <property type="term" value="F:protein kinase activity"/>
    <property type="evidence" value="ECO:0007669"/>
    <property type="project" value="InterPro"/>
</dbReference>
<keyword evidence="3" id="KW-1185">Reference proteome</keyword>
<dbReference type="RefSeq" id="WP_135498131.1">
    <property type="nucleotide sequence ID" value="NZ_SRLD01000023.1"/>
</dbReference>
<protein>
    <submittedName>
        <fullName evidence="2">AarF/ABC1/UbiB kinase family protein</fullName>
    </submittedName>
</protein>
<dbReference type="GO" id="GO:0005524">
    <property type="term" value="F:ATP binding"/>
    <property type="evidence" value="ECO:0007669"/>
    <property type="project" value="InterPro"/>
</dbReference>
<comment type="caution">
    <text evidence="2">The sequence shown here is derived from an EMBL/GenBank/DDBJ whole genome shotgun (WGS) entry which is preliminary data.</text>
</comment>
<dbReference type="InterPro" id="IPR034646">
    <property type="entry name" value="ADCK3_dom"/>
</dbReference>
<dbReference type="InterPro" id="IPR051130">
    <property type="entry name" value="Mito_struct-func_regulator"/>
</dbReference>
<feature type="domain" description="Protein kinase" evidence="1">
    <location>
        <begin position="137"/>
        <end position="449"/>
    </location>
</feature>
<dbReference type="SUPFAM" id="SSF56112">
    <property type="entry name" value="Protein kinase-like (PK-like)"/>
    <property type="match status" value="1"/>
</dbReference>
<proteinExistence type="predicted"/>
<gene>
    <name evidence="2" type="ORF">E5J99_12430</name>
</gene>
<dbReference type="Pfam" id="PF03109">
    <property type="entry name" value="ABC1"/>
    <property type="match status" value="1"/>
</dbReference>
<dbReference type="AlphaFoldDB" id="A0A4Z0PIX5"/>
<dbReference type="InterPro" id="IPR011009">
    <property type="entry name" value="Kinase-like_dom_sf"/>
</dbReference>
<dbReference type="CDD" id="cd13970">
    <property type="entry name" value="ABC1_ADCK3"/>
    <property type="match status" value="1"/>
</dbReference>
<keyword evidence="2" id="KW-0418">Kinase</keyword>
<keyword evidence="2" id="KW-0808">Transferase</keyword>
<dbReference type="OrthoDB" id="9795390at2"/>
<dbReference type="Proteomes" id="UP000297739">
    <property type="component" value="Unassembled WGS sequence"/>
</dbReference>
<dbReference type="PANTHER" id="PTHR43173">
    <property type="entry name" value="ABC1 FAMILY PROTEIN"/>
    <property type="match status" value="1"/>
</dbReference>
<organism evidence="2 3">
    <name type="scientific">Hymenobacter elongatus</name>
    <dbReference type="NCBI Taxonomy" id="877208"/>
    <lineage>
        <taxon>Bacteria</taxon>
        <taxon>Pseudomonadati</taxon>
        <taxon>Bacteroidota</taxon>
        <taxon>Cytophagia</taxon>
        <taxon>Cytophagales</taxon>
        <taxon>Hymenobacteraceae</taxon>
        <taxon>Hymenobacter</taxon>
    </lineage>
</organism>
<evidence type="ECO:0000313" key="3">
    <source>
        <dbReference type="Proteomes" id="UP000297739"/>
    </source>
</evidence>
<evidence type="ECO:0000313" key="2">
    <source>
        <dbReference type="EMBL" id="TGE15403.1"/>
    </source>
</evidence>
<accession>A0A4Z0PIX5</accession>